<dbReference type="InterPro" id="IPR036388">
    <property type="entry name" value="WH-like_DNA-bd_sf"/>
</dbReference>
<organism evidence="5 6">
    <name type="scientific">Actinomadura algeriensis</name>
    <dbReference type="NCBI Taxonomy" id="1679523"/>
    <lineage>
        <taxon>Bacteria</taxon>
        <taxon>Bacillati</taxon>
        <taxon>Actinomycetota</taxon>
        <taxon>Actinomycetes</taxon>
        <taxon>Streptosporangiales</taxon>
        <taxon>Thermomonosporaceae</taxon>
        <taxon>Actinomadura</taxon>
    </lineage>
</organism>
<evidence type="ECO:0000313" key="5">
    <source>
        <dbReference type="EMBL" id="MBE1533041.1"/>
    </source>
</evidence>
<dbReference type="GO" id="GO:0003677">
    <property type="term" value="F:DNA binding"/>
    <property type="evidence" value="ECO:0007669"/>
    <property type="project" value="UniProtKB-KW"/>
</dbReference>
<gene>
    <name evidence="5" type="ORF">H4W34_002874</name>
</gene>
<dbReference type="PROSITE" id="PS50949">
    <property type="entry name" value="HTH_GNTR"/>
    <property type="match status" value="1"/>
</dbReference>
<evidence type="ECO:0000256" key="1">
    <source>
        <dbReference type="ARBA" id="ARBA00023015"/>
    </source>
</evidence>
<dbReference type="Proteomes" id="UP000627838">
    <property type="component" value="Unassembled WGS sequence"/>
</dbReference>
<protein>
    <submittedName>
        <fullName evidence="5">DNA-binding GntR family transcriptional regulator</fullName>
    </submittedName>
</protein>
<dbReference type="Pfam" id="PF00392">
    <property type="entry name" value="GntR"/>
    <property type="match status" value="1"/>
</dbReference>
<dbReference type="PANTHER" id="PTHR44846:SF1">
    <property type="entry name" value="MANNOSYL-D-GLYCERATE TRANSPORT_METABOLISM SYSTEM REPRESSOR MNGR-RELATED"/>
    <property type="match status" value="1"/>
</dbReference>
<dbReference type="EMBL" id="JADBDZ010000001">
    <property type="protein sequence ID" value="MBE1533041.1"/>
    <property type="molecule type" value="Genomic_DNA"/>
</dbReference>
<keyword evidence="6" id="KW-1185">Reference proteome</keyword>
<keyword evidence="2 5" id="KW-0238">DNA-binding</keyword>
<dbReference type="Gene3D" id="1.10.10.10">
    <property type="entry name" value="Winged helix-like DNA-binding domain superfamily/Winged helix DNA-binding domain"/>
    <property type="match status" value="1"/>
</dbReference>
<accession>A0ABR9JRM9</accession>
<dbReference type="InterPro" id="IPR050679">
    <property type="entry name" value="Bact_HTH_transcr_reg"/>
</dbReference>
<dbReference type="SMART" id="SM00345">
    <property type="entry name" value="HTH_GNTR"/>
    <property type="match status" value="1"/>
</dbReference>
<evidence type="ECO:0000259" key="4">
    <source>
        <dbReference type="PROSITE" id="PS50949"/>
    </source>
</evidence>
<reference evidence="5 6" key="1">
    <citation type="submission" date="2020-10" db="EMBL/GenBank/DDBJ databases">
        <title>Sequencing the genomes of 1000 actinobacteria strains.</title>
        <authorList>
            <person name="Klenk H.-P."/>
        </authorList>
    </citation>
    <scope>NUCLEOTIDE SEQUENCE [LARGE SCALE GENOMIC DNA]</scope>
    <source>
        <strain evidence="5 6">DSM 46744</strain>
    </source>
</reference>
<evidence type="ECO:0000256" key="3">
    <source>
        <dbReference type="ARBA" id="ARBA00023163"/>
    </source>
</evidence>
<keyword evidence="1" id="KW-0805">Transcription regulation</keyword>
<proteinExistence type="predicted"/>
<feature type="domain" description="HTH gntR-type" evidence="4">
    <location>
        <begin position="9"/>
        <end position="77"/>
    </location>
</feature>
<comment type="caution">
    <text evidence="5">The sequence shown here is derived from an EMBL/GenBank/DDBJ whole genome shotgun (WGS) entry which is preliminary data.</text>
</comment>
<dbReference type="InterPro" id="IPR036390">
    <property type="entry name" value="WH_DNA-bd_sf"/>
</dbReference>
<dbReference type="CDD" id="cd07377">
    <property type="entry name" value="WHTH_GntR"/>
    <property type="match status" value="1"/>
</dbReference>
<dbReference type="PANTHER" id="PTHR44846">
    <property type="entry name" value="MANNOSYL-D-GLYCERATE TRANSPORT/METABOLISM SYSTEM REPRESSOR MNGR-RELATED"/>
    <property type="match status" value="1"/>
</dbReference>
<dbReference type="RefSeq" id="WP_192759652.1">
    <property type="nucleotide sequence ID" value="NZ_JADBDZ010000001.1"/>
</dbReference>
<name>A0ABR9JRM9_9ACTN</name>
<evidence type="ECO:0000313" key="6">
    <source>
        <dbReference type="Proteomes" id="UP000627838"/>
    </source>
</evidence>
<keyword evidence="3" id="KW-0804">Transcription</keyword>
<dbReference type="InterPro" id="IPR000524">
    <property type="entry name" value="Tscrpt_reg_HTH_GntR"/>
</dbReference>
<sequence>MGVDLEGAEPLYRQVAAEVERRIAEGVYLAGKRIPSTAELSEEFGVSRRTVTDALVLLKQSGVVRGVQGRGTFAREADT</sequence>
<evidence type="ECO:0000256" key="2">
    <source>
        <dbReference type="ARBA" id="ARBA00023125"/>
    </source>
</evidence>
<dbReference type="SUPFAM" id="SSF46785">
    <property type="entry name" value="Winged helix' DNA-binding domain"/>
    <property type="match status" value="1"/>
</dbReference>
<dbReference type="PRINTS" id="PR00035">
    <property type="entry name" value="HTHGNTR"/>
</dbReference>